<reference evidence="2 3" key="1">
    <citation type="submission" date="2018-07" db="EMBL/GenBank/DDBJ databases">
        <title>Genomic Encyclopedia of Type Strains, Phase IV (KMG-IV): sequencing the most valuable type-strain genomes for metagenomic binning, comparative biology and taxonomic classification.</title>
        <authorList>
            <person name="Goeker M."/>
        </authorList>
    </citation>
    <scope>NUCLEOTIDE SEQUENCE [LARGE SCALE GENOMIC DNA]</scope>
    <source>
        <strain evidence="2 3">DSM 16500</strain>
    </source>
</reference>
<feature type="transmembrane region" description="Helical" evidence="1">
    <location>
        <begin position="239"/>
        <end position="258"/>
    </location>
</feature>
<dbReference type="Proteomes" id="UP000254720">
    <property type="component" value="Unassembled WGS sequence"/>
</dbReference>
<evidence type="ECO:0000313" key="3">
    <source>
        <dbReference type="Proteomes" id="UP000254720"/>
    </source>
</evidence>
<feature type="transmembrane region" description="Helical" evidence="1">
    <location>
        <begin position="557"/>
        <end position="575"/>
    </location>
</feature>
<feature type="transmembrane region" description="Helical" evidence="1">
    <location>
        <begin position="379"/>
        <end position="396"/>
    </location>
</feature>
<protein>
    <submittedName>
        <fullName evidence="2">Uncharacterized protein</fullName>
    </submittedName>
</protein>
<accession>A0A370GWS7</accession>
<keyword evidence="1" id="KW-0472">Membrane</keyword>
<keyword evidence="3" id="KW-1185">Reference proteome</keyword>
<dbReference type="EMBL" id="QQAX01000003">
    <property type="protein sequence ID" value="RDI48135.1"/>
    <property type="molecule type" value="Genomic_DNA"/>
</dbReference>
<feature type="transmembrane region" description="Helical" evidence="1">
    <location>
        <begin position="530"/>
        <end position="551"/>
    </location>
</feature>
<feature type="transmembrane region" description="Helical" evidence="1">
    <location>
        <begin position="321"/>
        <end position="343"/>
    </location>
</feature>
<name>A0A370GWS7_9COXI</name>
<dbReference type="AlphaFoldDB" id="A0A370GWS7"/>
<evidence type="ECO:0000256" key="1">
    <source>
        <dbReference type="SAM" id="Phobius"/>
    </source>
</evidence>
<feature type="transmembrane region" description="Helical" evidence="1">
    <location>
        <begin position="349"/>
        <end position="367"/>
    </location>
</feature>
<organism evidence="2 3">
    <name type="scientific">Aquicella lusitana</name>
    <dbReference type="NCBI Taxonomy" id="254246"/>
    <lineage>
        <taxon>Bacteria</taxon>
        <taxon>Pseudomonadati</taxon>
        <taxon>Pseudomonadota</taxon>
        <taxon>Gammaproteobacteria</taxon>
        <taxon>Legionellales</taxon>
        <taxon>Coxiellaceae</taxon>
        <taxon>Aquicella</taxon>
    </lineage>
</organism>
<feature type="transmembrane region" description="Helical" evidence="1">
    <location>
        <begin position="402"/>
        <end position="435"/>
    </location>
</feature>
<feature type="transmembrane region" description="Helical" evidence="1">
    <location>
        <begin position="216"/>
        <end position="234"/>
    </location>
</feature>
<sequence length="751" mass="83937">MIKNTVEIIRMKFAKHLALHGLLFCLLISQILIYFYLLVHWNNSIGIRFSLVATQLLLIASLWLAIVYKKTPPSASTHINKKFTLKAFFAFIMNGITEWNNSTSNHFCHLDQRLCLSVGIALILFAGTYFLIPYNPQTLQIFLPEQVDLYGIIDSFPQRAAYEVFLCFIIGSSFIIGLLSKNNSDHFVIKKSSSAMFGILILISAVVSVWTSSLDVRAWMVLLITIIVALTAYYARLRWIAWAFIAILIISALLPGWLHTPEPVASALKGFDQHYDMVMYRGRQLAAGHLFSIDSPPYYSMLWSSLIGIIAKEIQIPTFAMLIRITQAGQVLCLVAFALAGWLRIRCQSSRAVAMTFLAVAVVPWLSTDGFAVWYPNQSGLRFLMVPVAICFVLLINRTSTIWAGGIAGGVSGFALIANFETGVVATAGLGMAWLVQLRHQPLRAWVTSAISGMVALFSVFLMLALSYRYFFKAWPFPTDIKSLASFFLLFTGGFGGLALPLRSLVIVIMAHASYKFMQSMQCIFDRKSIAPDAMTSAIATMLLVWFPYYINRPDDWNLWTFIALYSLLLIPMFTKGYQSMVPFVIGSLILLPIAAKNLPYFVIDPLYSNQWRSGFQPGCAGGLVLPADYCSHLQERAKTLRNLASQGSIAWSTSIPVLTDQTANTPGPFWTGNLFGLSLTNSNFNNLIQKIKDKKIDFLLFDDPADSFIQPRLPETSFNQKLLATLQNDYCNPQLIGGWLVAKRNQNGHC</sequence>
<dbReference type="RefSeq" id="WP_114833611.1">
    <property type="nucleotide sequence ID" value="NZ_LR699114.1"/>
</dbReference>
<evidence type="ECO:0000313" key="2">
    <source>
        <dbReference type="EMBL" id="RDI48135.1"/>
    </source>
</evidence>
<feature type="transmembrane region" description="Helical" evidence="1">
    <location>
        <begin position="484"/>
        <end position="509"/>
    </location>
</feature>
<feature type="transmembrane region" description="Helical" evidence="1">
    <location>
        <begin position="582"/>
        <end position="604"/>
    </location>
</feature>
<feature type="transmembrane region" description="Helical" evidence="1">
    <location>
        <begin position="114"/>
        <end position="132"/>
    </location>
</feature>
<feature type="transmembrane region" description="Helical" evidence="1">
    <location>
        <begin position="45"/>
        <end position="68"/>
    </location>
</feature>
<gene>
    <name evidence="2" type="ORF">C8D86_103100</name>
</gene>
<dbReference type="OrthoDB" id="7107744at2"/>
<proteinExistence type="predicted"/>
<feature type="transmembrane region" description="Helical" evidence="1">
    <location>
        <begin position="447"/>
        <end position="472"/>
    </location>
</feature>
<feature type="transmembrane region" description="Helical" evidence="1">
    <location>
        <begin position="160"/>
        <end position="180"/>
    </location>
</feature>
<feature type="transmembrane region" description="Helical" evidence="1">
    <location>
        <begin position="192"/>
        <end position="210"/>
    </location>
</feature>
<feature type="transmembrane region" description="Helical" evidence="1">
    <location>
        <begin position="21"/>
        <end position="39"/>
    </location>
</feature>
<comment type="caution">
    <text evidence="2">The sequence shown here is derived from an EMBL/GenBank/DDBJ whole genome shotgun (WGS) entry which is preliminary data.</text>
</comment>
<keyword evidence="1" id="KW-1133">Transmembrane helix</keyword>
<keyword evidence="1" id="KW-0812">Transmembrane</keyword>